<keyword evidence="3" id="KW-0238">DNA-binding</keyword>
<keyword evidence="2" id="KW-0805">Transcription regulation</keyword>
<protein>
    <recommendedName>
        <fullName evidence="11">Two-component response regulator</fullName>
    </recommendedName>
</protein>
<feature type="modified residue" description="4-aspartylphosphate" evidence="5">
    <location>
        <position position="60"/>
    </location>
</feature>
<dbReference type="PANTHER" id="PTHR43214">
    <property type="entry name" value="TWO-COMPONENT RESPONSE REGULATOR"/>
    <property type="match status" value="1"/>
</dbReference>
<evidence type="ECO:0000256" key="1">
    <source>
        <dbReference type="ARBA" id="ARBA00022553"/>
    </source>
</evidence>
<proteinExistence type="predicted"/>
<dbReference type="InterPro" id="IPR011006">
    <property type="entry name" value="CheY-like_superfamily"/>
</dbReference>
<dbReference type="PRINTS" id="PR00038">
    <property type="entry name" value="HTHLUXR"/>
</dbReference>
<sequence length="238" mass="25106">MSGPSPGIRVGLVEDEPAMRRRLVDAIDAADGMHVVLQAARADEALAWLGCHAVDVMLVDLGLPDRPGLEVIAACRRSQPACQVMVVTLFADEANVIRAFEAGASGYLMKDGSQDDLAEHVRQLHAGGSPVSPMIARQMLRRWQQASAPPAGAAPPAAALAPAPGGTAAASVPAEPLTAREADVLELVARGFNYVEVAERLGVAVSTVRTHVRSVYGKLDVHNKTEAVFEARQLGLLR</sequence>
<evidence type="ECO:0000313" key="9">
    <source>
        <dbReference type="EMBL" id="GAP36830.1"/>
    </source>
</evidence>
<reference evidence="10" key="1">
    <citation type="submission" date="2015-07" db="EMBL/GenBank/DDBJ databases">
        <title>Discovery of a poly(ethylene terephthalate assimilation.</title>
        <authorList>
            <person name="Yoshida S."/>
            <person name="Hiraga K."/>
            <person name="Takehana T."/>
            <person name="Taniguchi I."/>
            <person name="Yamaji H."/>
            <person name="Maeda Y."/>
            <person name="Toyohara K."/>
            <person name="Miyamoto K."/>
            <person name="Kimura Y."/>
            <person name="Oda K."/>
        </authorList>
    </citation>
    <scope>NUCLEOTIDE SEQUENCE [LARGE SCALE GENOMIC DNA]</scope>
    <source>
        <strain evidence="10">NBRC 110686 / TISTR 2288 / 201-F6</strain>
    </source>
</reference>
<evidence type="ECO:0000256" key="5">
    <source>
        <dbReference type="PROSITE-ProRule" id="PRU00169"/>
    </source>
</evidence>
<dbReference type="Pfam" id="PF00072">
    <property type="entry name" value="Response_reg"/>
    <property type="match status" value="1"/>
</dbReference>
<dbReference type="STRING" id="1547922.ISF6_2670"/>
<dbReference type="RefSeq" id="WP_054020797.1">
    <property type="nucleotide sequence ID" value="NZ_BBYR01000039.1"/>
</dbReference>
<dbReference type="SMART" id="SM00421">
    <property type="entry name" value="HTH_LUXR"/>
    <property type="match status" value="1"/>
</dbReference>
<keyword evidence="1 5" id="KW-0597">Phosphoprotein</keyword>
<dbReference type="PANTHER" id="PTHR43214:SF41">
    <property type="entry name" value="NITRATE_NITRITE RESPONSE REGULATOR PROTEIN NARP"/>
    <property type="match status" value="1"/>
</dbReference>
<keyword evidence="10" id="KW-1185">Reference proteome</keyword>
<dbReference type="PROSITE" id="PS50043">
    <property type="entry name" value="HTH_LUXR_2"/>
    <property type="match status" value="1"/>
</dbReference>
<feature type="region of interest" description="Disordered" evidence="6">
    <location>
        <begin position="146"/>
        <end position="172"/>
    </location>
</feature>
<name>A0A0K8P3M0_PISS1</name>
<reference evidence="9 10" key="2">
    <citation type="journal article" date="2016" name="Science">
        <title>A bacterium that degrades and assimilates poly(ethylene terephthalate).</title>
        <authorList>
            <person name="Yoshida S."/>
            <person name="Hiraga K."/>
            <person name="Takehana T."/>
            <person name="Taniguchi I."/>
            <person name="Yamaji H."/>
            <person name="Maeda Y."/>
            <person name="Toyohara K."/>
            <person name="Miyamoto K."/>
            <person name="Kimura Y."/>
            <person name="Oda K."/>
        </authorList>
    </citation>
    <scope>NUCLEOTIDE SEQUENCE [LARGE SCALE GENOMIC DNA]</scope>
    <source>
        <strain evidence="10">NBRC 110686 / TISTR 2288 / 201-F6</strain>
    </source>
</reference>
<dbReference type="SUPFAM" id="SSF52172">
    <property type="entry name" value="CheY-like"/>
    <property type="match status" value="1"/>
</dbReference>
<dbReference type="Gene3D" id="3.40.50.2300">
    <property type="match status" value="1"/>
</dbReference>
<dbReference type="InterPro" id="IPR058245">
    <property type="entry name" value="NreC/VraR/RcsB-like_REC"/>
</dbReference>
<organism evidence="9 10">
    <name type="scientific">Piscinibacter sakaiensis</name>
    <name type="common">Ideonella sakaiensis</name>
    <dbReference type="NCBI Taxonomy" id="1547922"/>
    <lineage>
        <taxon>Bacteria</taxon>
        <taxon>Pseudomonadati</taxon>
        <taxon>Pseudomonadota</taxon>
        <taxon>Betaproteobacteria</taxon>
        <taxon>Burkholderiales</taxon>
        <taxon>Sphaerotilaceae</taxon>
        <taxon>Piscinibacter</taxon>
    </lineage>
</organism>
<dbReference type="GO" id="GO:0000160">
    <property type="term" value="P:phosphorelay signal transduction system"/>
    <property type="evidence" value="ECO:0007669"/>
    <property type="project" value="InterPro"/>
</dbReference>
<feature type="domain" description="Response regulatory" evidence="8">
    <location>
        <begin position="9"/>
        <end position="125"/>
    </location>
</feature>
<dbReference type="PROSITE" id="PS00622">
    <property type="entry name" value="HTH_LUXR_1"/>
    <property type="match status" value="1"/>
</dbReference>
<dbReference type="CDD" id="cd06170">
    <property type="entry name" value="LuxR_C_like"/>
    <property type="match status" value="1"/>
</dbReference>
<comment type="caution">
    <text evidence="9">The sequence shown here is derived from an EMBL/GenBank/DDBJ whole genome shotgun (WGS) entry which is preliminary data.</text>
</comment>
<dbReference type="Proteomes" id="UP000037660">
    <property type="component" value="Unassembled WGS sequence"/>
</dbReference>
<dbReference type="InterPro" id="IPR016032">
    <property type="entry name" value="Sig_transdc_resp-reg_C-effctor"/>
</dbReference>
<dbReference type="GO" id="GO:0006355">
    <property type="term" value="P:regulation of DNA-templated transcription"/>
    <property type="evidence" value="ECO:0007669"/>
    <property type="project" value="InterPro"/>
</dbReference>
<evidence type="ECO:0000259" key="8">
    <source>
        <dbReference type="PROSITE" id="PS50110"/>
    </source>
</evidence>
<dbReference type="InterPro" id="IPR039420">
    <property type="entry name" value="WalR-like"/>
</dbReference>
<dbReference type="Pfam" id="PF00196">
    <property type="entry name" value="GerE"/>
    <property type="match status" value="1"/>
</dbReference>
<evidence type="ECO:0000256" key="3">
    <source>
        <dbReference type="ARBA" id="ARBA00023125"/>
    </source>
</evidence>
<evidence type="ECO:0000259" key="7">
    <source>
        <dbReference type="PROSITE" id="PS50043"/>
    </source>
</evidence>
<dbReference type="GO" id="GO:0003677">
    <property type="term" value="F:DNA binding"/>
    <property type="evidence" value="ECO:0007669"/>
    <property type="project" value="UniProtKB-KW"/>
</dbReference>
<evidence type="ECO:0000256" key="6">
    <source>
        <dbReference type="SAM" id="MobiDB-lite"/>
    </source>
</evidence>
<gene>
    <name evidence="9" type="ORF">ISF6_2670</name>
</gene>
<dbReference type="SUPFAM" id="SSF46894">
    <property type="entry name" value="C-terminal effector domain of the bipartite response regulators"/>
    <property type="match status" value="1"/>
</dbReference>
<dbReference type="EMBL" id="BBYR01000039">
    <property type="protein sequence ID" value="GAP36830.1"/>
    <property type="molecule type" value="Genomic_DNA"/>
</dbReference>
<dbReference type="InterPro" id="IPR001789">
    <property type="entry name" value="Sig_transdc_resp-reg_receiver"/>
</dbReference>
<keyword evidence="4" id="KW-0804">Transcription</keyword>
<dbReference type="CDD" id="cd17535">
    <property type="entry name" value="REC_NarL-like"/>
    <property type="match status" value="1"/>
</dbReference>
<evidence type="ECO:0000256" key="2">
    <source>
        <dbReference type="ARBA" id="ARBA00023015"/>
    </source>
</evidence>
<accession>A0A0K8P3M0</accession>
<dbReference type="InterPro" id="IPR000792">
    <property type="entry name" value="Tscrpt_reg_LuxR_C"/>
</dbReference>
<dbReference type="SMART" id="SM00448">
    <property type="entry name" value="REC"/>
    <property type="match status" value="1"/>
</dbReference>
<dbReference type="AlphaFoldDB" id="A0A0K8P3M0"/>
<evidence type="ECO:0000256" key="4">
    <source>
        <dbReference type="ARBA" id="ARBA00023163"/>
    </source>
</evidence>
<evidence type="ECO:0008006" key="11">
    <source>
        <dbReference type="Google" id="ProtNLM"/>
    </source>
</evidence>
<feature type="domain" description="HTH luxR-type" evidence="7">
    <location>
        <begin position="170"/>
        <end position="235"/>
    </location>
</feature>
<evidence type="ECO:0000313" key="10">
    <source>
        <dbReference type="Proteomes" id="UP000037660"/>
    </source>
</evidence>
<dbReference type="OrthoDB" id="3623000at2"/>
<dbReference type="PROSITE" id="PS50110">
    <property type="entry name" value="RESPONSE_REGULATORY"/>
    <property type="match status" value="1"/>
</dbReference>